<dbReference type="InterPro" id="IPR050639">
    <property type="entry name" value="SSR_resolvase"/>
</dbReference>
<dbReference type="InterPro" id="IPR006118">
    <property type="entry name" value="Recombinase_CS"/>
</dbReference>
<name>A0A017HBJ8_9RHOB</name>
<dbReference type="AlphaFoldDB" id="A0A017HBJ8"/>
<organism evidence="7 8">
    <name type="scientific">Rubellimicrobium mesophilum DSM 19309</name>
    <dbReference type="NCBI Taxonomy" id="442562"/>
    <lineage>
        <taxon>Bacteria</taxon>
        <taxon>Pseudomonadati</taxon>
        <taxon>Pseudomonadota</taxon>
        <taxon>Alphaproteobacteria</taxon>
        <taxon>Rhodobacterales</taxon>
        <taxon>Roseobacteraceae</taxon>
        <taxon>Rubellimicrobium</taxon>
    </lineage>
</organism>
<dbReference type="OrthoDB" id="2290206at2"/>
<reference evidence="7 8" key="1">
    <citation type="submission" date="2013-02" db="EMBL/GenBank/DDBJ databases">
        <authorList>
            <person name="Fiebig A."/>
            <person name="Goeker M."/>
            <person name="Klenk H.-P.P."/>
        </authorList>
    </citation>
    <scope>NUCLEOTIDE SEQUENCE [LARGE SCALE GENOMIC DNA]</scope>
    <source>
        <strain evidence="7 8">DSM 19309</strain>
    </source>
</reference>
<evidence type="ECO:0000256" key="2">
    <source>
        <dbReference type="ARBA" id="ARBA00023125"/>
    </source>
</evidence>
<dbReference type="InterPro" id="IPR006119">
    <property type="entry name" value="Resolv_N"/>
</dbReference>
<protein>
    <submittedName>
        <fullName evidence="7">Resolvase-like protein</fullName>
    </submittedName>
</protein>
<dbReference type="PROSITE" id="PS00397">
    <property type="entry name" value="RECOMBINASES_1"/>
    <property type="match status" value="1"/>
</dbReference>
<evidence type="ECO:0000313" key="8">
    <source>
        <dbReference type="Proteomes" id="UP000019666"/>
    </source>
</evidence>
<keyword evidence="1" id="KW-0229">DNA integration</keyword>
<gene>
    <name evidence="7" type="ORF">Rumeso_04909</name>
</gene>
<dbReference type="PANTHER" id="PTHR30461:SF2">
    <property type="entry name" value="SERINE RECOMBINASE PINE-RELATED"/>
    <property type="match status" value="1"/>
</dbReference>
<evidence type="ECO:0000256" key="1">
    <source>
        <dbReference type="ARBA" id="ARBA00022908"/>
    </source>
</evidence>
<dbReference type="RefSeq" id="WP_051521625.1">
    <property type="nucleotide sequence ID" value="NZ_KK088637.1"/>
</dbReference>
<dbReference type="EMBL" id="AOSK01000136">
    <property type="protein sequence ID" value="EYD71508.1"/>
    <property type="molecule type" value="Genomic_DNA"/>
</dbReference>
<dbReference type="SUPFAM" id="SSF53041">
    <property type="entry name" value="Resolvase-like"/>
    <property type="match status" value="1"/>
</dbReference>
<proteinExistence type="predicted"/>
<evidence type="ECO:0000256" key="5">
    <source>
        <dbReference type="PROSITE-ProRule" id="PRU10137"/>
    </source>
</evidence>
<feature type="domain" description="Resolvase/invertase-type recombinase catalytic" evidence="6">
    <location>
        <begin position="3"/>
        <end position="112"/>
    </location>
</feature>
<feature type="active site" description="O-(5'-phospho-DNA)-serine intermediate" evidence="4 5">
    <location>
        <position position="11"/>
    </location>
</feature>
<dbReference type="GO" id="GO:0015074">
    <property type="term" value="P:DNA integration"/>
    <property type="evidence" value="ECO:0007669"/>
    <property type="project" value="UniProtKB-KW"/>
</dbReference>
<evidence type="ECO:0000256" key="4">
    <source>
        <dbReference type="PIRSR" id="PIRSR606118-50"/>
    </source>
</evidence>
<dbReference type="Gene3D" id="3.40.50.1390">
    <property type="entry name" value="Resolvase, N-terminal catalytic domain"/>
    <property type="match status" value="1"/>
</dbReference>
<dbReference type="Pfam" id="PF00239">
    <property type="entry name" value="Resolvase"/>
    <property type="match status" value="1"/>
</dbReference>
<comment type="caution">
    <text evidence="7">The sequence shown here is derived from an EMBL/GenBank/DDBJ whole genome shotgun (WGS) entry which is preliminary data.</text>
</comment>
<dbReference type="HOGENOM" id="CLU_010686_13_0_5"/>
<dbReference type="PROSITE" id="PS00398">
    <property type="entry name" value="RECOMBINASES_2"/>
    <property type="match status" value="1"/>
</dbReference>
<dbReference type="InterPro" id="IPR036162">
    <property type="entry name" value="Resolvase-like_N_sf"/>
</dbReference>
<evidence type="ECO:0000313" key="7">
    <source>
        <dbReference type="EMBL" id="EYD71508.1"/>
    </source>
</evidence>
<dbReference type="SMART" id="SM00857">
    <property type="entry name" value="Resolvase"/>
    <property type="match status" value="1"/>
</dbReference>
<evidence type="ECO:0000259" key="6">
    <source>
        <dbReference type="PROSITE" id="PS51736"/>
    </source>
</evidence>
<accession>A0A017HBJ8</accession>
<keyword evidence="8" id="KW-1185">Reference proteome</keyword>
<dbReference type="GO" id="GO:0000150">
    <property type="term" value="F:DNA strand exchange activity"/>
    <property type="evidence" value="ECO:0007669"/>
    <property type="project" value="InterPro"/>
</dbReference>
<dbReference type="Proteomes" id="UP000019666">
    <property type="component" value="Unassembled WGS sequence"/>
</dbReference>
<keyword evidence="3" id="KW-0233">DNA recombination</keyword>
<dbReference type="PANTHER" id="PTHR30461">
    <property type="entry name" value="DNA-INVERTASE FROM LAMBDOID PROPHAGE"/>
    <property type="match status" value="1"/>
</dbReference>
<evidence type="ECO:0000256" key="3">
    <source>
        <dbReference type="ARBA" id="ARBA00023172"/>
    </source>
</evidence>
<dbReference type="CDD" id="cd03768">
    <property type="entry name" value="SR_ResInv"/>
    <property type="match status" value="1"/>
</dbReference>
<dbReference type="GO" id="GO:0003677">
    <property type="term" value="F:DNA binding"/>
    <property type="evidence" value="ECO:0007669"/>
    <property type="project" value="UniProtKB-KW"/>
</dbReference>
<sequence length="112" mass="12232">MAETCGYARVSTDGQALDTQVEELKAAGAEKVFREAVSGAKRERLQLRKLRDRLERGDVLLVTPLDRLARSTRDLLDILGNVVDKGAAFRSLADAWADTTWPAAGFVDSKLG</sequence>
<keyword evidence="2" id="KW-0238">DNA-binding</keyword>
<dbReference type="PROSITE" id="PS51736">
    <property type="entry name" value="RECOMBINASES_3"/>
    <property type="match status" value="1"/>
</dbReference>